<sequence length="285" mass="31963">MIKLKSAAIFYRAMFTKFYTMKINSLFCKHCLVGIWLHDFNFPKGMVLLYSYLENDPPLLFITPNVANFTSFKKLEELCTVLPPNIILTCGLAMFILMGIALLLILILLNLQLIPSSVEHVENTSIQCSATFFDFNICIKLVNSLLLSLLKDFKAYNITSLLASSSGIPFSISSLIFLSKYSLLVLKFTCLYKSSCSAHNNTFLRSVIQITGINSGVTGSSLRSNINNCGSSCLLIFEEAWNHEVLLLSNQHNILALLPYLGLRNSLHNKDIFSLVGRKNVIHFI</sequence>
<dbReference type="AlphaFoldDB" id="A0A6G0TI82"/>
<evidence type="ECO:0000256" key="1">
    <source>
        <dbReference type="SAM" id="Phobius"/>
    </source>
</evidence>
<keyword evidence="1" id="KW-1133">Transmembrane helix</keyword>
<keyword evidence="3" id="KW-1185">Reference proteome</keyword>
<comment type="caution">
    <text evidence="2">The sequence shown here is derived from an EMBL/GenBank/DDBJ whole genome shotgun (WGS) entry which is preliminary data.</text>
</comment>
<dbReference type="Proteomes" id="UP000475862">
    <property type="component" value="Unassembled WGS sequence"/>
</dbReference>
<accession>A0A6G0TI82</accession>
<organism evidence="2 3">
    <name type="scientific">Aphis glycines</name>
    <name type="common">Soybean aphid</name>
    <dbReference type="NCBI Taxonomy" id="307491"/>
    <lineage>
        <taxon>Eukaryota</taxon>
        <taxon>Metazoa</taxon>
        <taxon>Ecdysozoa</taxon>
        <taxon>Arthropoda</taxon>
        <taxon>Hexapoda</taxon>
        <taxon>Insecta</taxon>
        <taxon>Pterygota</taxon>
        <taxon>Neoptera</taxon>
        <taxon>Paraneoptera</taxon>
        <taxon>Hemiptera</taxon>
        <taxon>Sternorrhyncha</taxon>
        <taxon>Aphidomorpha</taxon>
        <taxon>Aphidoidea</taxon>
        <taxon>Aphididae</taxon>
        <taxon>Aphidini</taxon>
        <taxon>Aphis</taxon>
        <taxon>Aphis</taxon>
    </lineage>
</organism>
<reference evidence="2 3" key="1">
    <citation type="submission" date="2019-08" db="EMBL/GenBank/DDBJ databases">
        <title>The genome of the soybean aphid Biotype 1, its phylome, world population structure and adaptation to the North American continent.</title>
        <authorList>
            <person name="Giordano R."/>
            <person name="Donthu R.K."/>
            <person name="Hernandez A.G."/>
            <person name="Wright C.L."/>
            <person name="Zimin A.V."/>
        </authorList>
    </citation>
    <scope>NUCLEOTIDE SEQUENCE [LARGE SCALE GENOMIC DNA]</scope>
    <source>
        <tissue evidence="2">Whole aphids</tissue>
    </source>
</reference>
<dbReference type="EMBL" id="VYZN01000039">
    <property type="protein sequence ID" value="KAE9532332.1"/>
    <property type="molecule type" value="Genomic_DNA"/>
</dbReference>
<gene>
    <name evidence="2" type="ORF">AGLY_009955</name>
</gene>
<keyword evidence="1" id="KW-0812">Transmembrane</keyword>
<proteinExistence type="predicted"/>
<evidence type="ECO:0000313" key="2">
    <source>
        <dbReference type="EMBL" id="KAE9532332.1"/>
    </source>
</evidence>
<protein>
    <submittedName>
        <fullName evidence="2">Uncharacterized protein</fullName>
    </submittedName>
</protein>
<evidence type="ECO:0000313" key="3">
    <source>
        <dbReference type="Proteomes" id="UP000475862"/>
    </source>
</evidence>
<keyword evidence="1" id="KW-0472">Membrane</keyword>
<name>A0A6G0TI82_APHGL</name>
<feature type="transmembrane region" description="Helical" evidence="1">
    <location>
        <begin position="86"/>
        <end position="111"/>
    </location>
</feature>
<feature type="transmembrane region" description="Helical" evidence="1">
    <location>
        <begin position="156"/>
        <end position="178"/>
    </location>
</feature>